<sequence>MEAVAEDSNKALGPAGTGRAALSGARRGLPRPAATVAMCGGLARLTHPASSTSPGLEGLSGHQCPRLFYLQCGAEAGPSLSVEKCARAVRADLRPGLSVSAGTRVNKNDSVLSSPRDRYLIRGGGRPPDASPPDPPPPPPPRPLRPPGTAAAPGGAAELT</sequence>
<evidence type="ECO:0000256" key="1">
    <source>
        <dbReference type="SAM" id="MobiDB-lite"/>
    </source>
</evidence>
<reference evidence="2" key="1">
    <citation type="journal article" date="2023" name="Science">
        <title>Genome structures resolve the early diversification of teleost fishes.</title>
        <authorList>
            <person name="Parey E."/>
            <person name="Louis A."/>
            <person name="Montfort J."/>
            <person name="Bouchez O."/>
            <person name="Roques C."/>
            <person name="Iampietro C."/>
            <person name="Lluch J."/>
            <person name="Castinel A."/>
            <person name="Donnadieu C."/>
            <person name="Desvignes T."/>
            <person name="Floi Bucao C."/>
            <person name="Jouanno E."/>
            <person name="Wen M."/>
            <person name="Mejri S."/>
            <person name="Dirks R."/>
            <person name="Jansen H."/>
            <person name="Henkel C."/>
            <person name="Chen W.J."/>
            <person name="Zahm M."/>
            <person name="Cabau C."/>
            <person name="Klopp C."/>
            <person name="Thompson A.W."/>
            <person name="Robinson-Rechavi M."/>
            <person name="Braasch I."/>
            <person name="Lecointre G."/>
            <person name="Bobe J."/>
            <person name="Postlethwait J.H."/>
            <person name="Berthelot C."/>
            <person name="Roest Crollius H."/>
            <person name="Guiguen Y."/>
        </authorList>
    </citation>
    <scope>NUCLEOTIDE SEQUENCE</scope>
    <source>
        <strain evidence="2">WJC10195</strain>
    </source>
</reference>
<comment type="caution">
    <text evidence="2">The sequence shown here is derived from an EMBL/GenBank/DDBJ whole genome shotgun (WGS) entry which is preliminary data.</text>
</comment>
<evidence type="ECO:0000313" key="3">
    <source>
        <dbReference type="Proteomes" id="UP001152622"/>
    </source>
</evidence>
<proteinExistence type="predicted"/>
<keyword evidence="3" id="KW-1185">Reference proteome</keyword>
<dbReference type="EMBL" id="JAINUF010000013">
    <property type="protein sequence ID" value="KAJ8344125.1"/>
    <property type="molecule type" value="Genomic_DNA"/>
</dbReference>
<evidence type="ECO:0000313" key="2">
    <source>
        <dbReference type="EMBL" id="KAJ8344125.1"/>
    </source>
</evidence>
<dbReference type="Proteomes" id="UP001152622">
    <property type="component" value="Chromosome 13"/>
</dbReference>
<dbReference type="AlphaFoldDB" id="A0A9Q1ILP5"/>
<feature type="compositionally biased region" description="Low complexity" evidence="1">
    <location>
        <begin position="147"/>
        <end position="160"/>
    </location>
</feature>
<name>A0A9Q1ILP5_SYNKA</name>
<gene>
    <name evidence="2" type="ORF">SKAU_G00314540</name>
</gene>
<protein>
    <submittedName>
        <fullName evidence="2">Uncharacterized protein</fullName>
    </submittedName>
</protein>
<feature type="region of interest" description="Disordered" evidence="1">
    <location>
        <begin position="107"/>
        <end position="160"/>
    </location>
</feature>
<accession>A0A9Q1ILP5</accession>
<feature type="region of interest" description="Disordered" evidence="1">
    <location>
        <begin position="1"/>
        <end position="27"/>
    </location>
</feature>
<feature type="compositionally biased region" description="Pro residues" evidence="1">
    <location>
        <begin position="129"/>
        <end position="146"/>
    </location>
</feature>
<organism evidence="2 3">
    <name type="scientific">Synaphobranchus kaupii</name>
    <name type="common">Kaup's arrowtooth eel</name>
    <dbReference type="NCBI Taxonomy" id="118154"/>
    <lineage>
        <taxon>Eukaryota</taxon>
        <taxon>Metazoa</taxon>
        <taxon>Chordata</taxon>
        <taxon>Craniata</taxon>
        <taxon>Vertebrata</taxon>
        <taxon>Euteleostomi</taxon>
        <taxon>Actinopterygii</taxon>
        <taxon>Neopterygii</taxon>
        <taxon>Teleostei</taxon>
        <taxon>Anguilliformes</taxon>
        <taxon>Synaphobranchidae</taxon>
        <taxon>Synaphobranchus</taxon>
    </lineage>
</organism>